<keyword evidence="7" id="KW-1185">Reference proteome</keyword>
<dbReference type="GeneID" id="81399988"/>
<evidence type="ECO:0000256" key="3">
    <source>
        <dbReference type="ARBA" id="ARBA00034808"/>
    </source>
</evidence>
<comment type="caution">
    <text evidence="6">The sequence shown here is derived from an EMBL/GenBank/DDBJ whole genome shotgun (WGS) entry which is preliminary data.</text>
</comment>
<dbReference type="SUPFAM" id="SSF52540">
    <property type="entry name" value="P-loop containing nucleoside triphosphate hydrolases"/>
    <property type="match status" value="1"/>
</dbReference>
<dbReference type="PANTHER" id="PTHR13710">
    <property type="entry name" value="DNA HELICASE RECQ FAMILY MEMBER"/>
    <property type="match status" value="1"/>
</dbReference>
<evidence type="ECO:0000256" key="2">
    <source>
        <dbReference type="ARBA" id="ARBA00034617"/>
    </source>
</evidence>
<dbReference type="InterPro" id="IPR001650">
    <property type="entry name" value="Helicase_C-like"/>
</dbReference>
<feature type="region of interest" description="Disordered" evidence="4">
    <location>
        <begin position="87"/>
        <end position="236"/>
    </location>
</feature>
<dbReference type="GO" id="GO:0000724">
    <property type="term" value="P:double-strand break repair via homologous recombination"/>
    <property type="evidence" value="ECO:0007669"/>
    <property type="project" value="TreeGrafter"/>
</dbReference>
<evidence type="ECO:0000256" key="4">
    <source>
        <dbReference type="SAM" id="MobiDB-lite"/>
    </source>
</evidence>
<dbReference type="Gene3D" id="3.40.50.300">
    <property type="entry name" value="P-loop containing nucleotide triphosphate hydrolases"/>
    <property type="match status" value="1"/>
</dbReference>
<dbReference type="GO" id="GO:0043138">
    <property type="term" value="F:3'-5' DNA helicase activity"/>
    <property type="evidence" value="ECO:0007669"/>
    <property type="project" value="UniProtKB-EC"/>
</dbReference>
<dbReference type="Pfam" id="PF00271">
    <property type="entry name" value="Helicase_C"/>
    <property type="match status" value="1"/>
</dbReference>
<evidence type="ECO:0000313" key="7">
    <source>
        <dbReference type="Proteomes" id="UP001149079"/>
    </source>
</evidence>
<feature type="domain" description="Helicase C-terminal" evidence="5">
    <location>
        <begin position="12"/>
        <end position="48"/>
    </location>
</feature>
<comment type="similarity">
    <text evidence="1">Belongs to the helicase family. RecQ subfamily.</text>
</comment>
<dbReference type="EMBL" id="JAPQKL010000001">
    <property type="protein sequence ID" value="KAJ5145510.1"/>
    <property type="molecule type" value="Genomic_DNA"/>
</dbReference>
<evidence type="ECO:0000256" key="1">
    <source>
        <dbReference type="ARBA" id="ARBA00005446"/>
    </source>
</evidence>
<feature type="compositionally biased region" description="Acidic residues" evidence="4">
    <location>
        <begin position="106"/>
        <end position="116"/>
    </location>
</feature>
<dbReference type="PANTHER" id="PTHR13710:SF154">
    <property type="entry name" value="RECQ HELICASE, PUTATIVE (AFU_ORTHOLOGUE AFUA_6G14720)-RELATED"/>
    <property type="match status" value="1"/>
</dbReference>
<dbReference type="AlphaFoldDB" id="A0A9W9LB38"/>
<reference evidence="6" key="2">
    <citation type="journal article" date="2023" name="IMA Fungus">
        <title>Comparative genomic study of the Penicillium genus elucidates a diverse pangenome and 15 lateral gene transfer events.</title>
        <authorList>
            <person name="Petersen C."/>
            <person name="Sorensen T."/>
            <person name="Nielsen M.R."/>
            <person name="Sondergaard T.E."/>
            <person name="Sorensen J.L."/>
            <person name="Fitzpatrick D.A."/>
            <person name="Frisvad J.C."/>
            <person name="Nielsen K.L."/>
        </authorList>
    </citation>
    <scope>NUCLEOTIDE SEQUENCE</scope>
    <source>
        <strain evidence="6">IBT 22155</strain>
    </source>
</reference>
<feature type="compositionally biased region" description="Polar residues" evidence="4">
    <location>
        <begin position="215"/>
        <end position="228"/>
    </location>
</feature>
<dbReference type="GO" id="GO:0005737">
    <property type="term" value="C:cytoplasm"/>
    <property type="evidence" value="ECO:0007669"/>
    <property type="project" value="TreeGrafter"/>
</dbReference>
<dbReference type="GO" id="GO:0005694">
    <property type="term" value="C:chromosome"/>
    <property type="evidence" value="ECO:0007669"/>
    <property type="project" value="TreeGrafter"/>
</dbReference>
<evidence type="ECO:0000313" key="6">
    <source>
        <dbReference type="EMBL" id="KAJ5145510.1"/>
    </source>
</evidence>
<dbReference type="OrthoDB" id="4502122at2759"/>
<protein>
    <recommendedName>
        <fullName evidence="3">DNA 3'-5' helicase</fullName>
        <ecNumber evidence="3">5.6.2.4</ecNumber>
    </recommendedName>
</protein>
<evidence type="ECO:0000259" key="5">
    <source>
        <dbReference type="Pfam" id="PF00271"/>
    </source>
</evidence>
<feature type="compositionally biased region" description="Polar residues" evidence="4">
    <location>
        <begin position="163"/>
        <end position="173"/>
    </location>
</feature>
<gene>
    <name evidence="6" type="ORF">N7515_000074</name>
</gene>
<comment type="catalytic activity">
    <reaction evidence="2">
        <text>Couples ATP hydrolysis with the unwinding of duplex DNA by translocating in the 3'-5' direction.</text>
        <dbReference type="EC" id="5.6.2.4"/>
    </reaction>
</comment>
<dbReference type="EC" id="5.6.2.4" evidence="3"/>
<organism evidence="6 7">
    <name type="scientific">Penicillium bovifimosum</name>
    <dbReference type="NCBI Taxonomy" id="126998"/>
    <lineage>
        <taxon>Eukaryota</taxon>
        <taxon>Fungi</taxon>
        <taxon>Dikarya</taxon>
        <taxon>Ascomycota</taxon>
        <taxon>Pezizomycotina</taxon>
        <taxon>Eurotiomycetes</taxon>
        <taxon>Eurotiomycetidae</taxon>
        <taxon>Eurotiales</taxon>
        <taxon>Aspergillaceae</taxon>
        <taxon>Penicillium</taxon>
    </lineage>
</organism>
<dbReference type="InterPro" id="IPR027417">
    <property type="entry name" value="P-loop_NTPase"/>
</dbReference>
<name>A0A9W9LB38_9EURO</name>
<dbReference type="GO" id="GO:0009378">
    <property type="term" value="F:four-way junction helicase activity"/>
    <property type="evidence" value="ECO:0007669"/>
    <property type="project" value="TreeGrafter"/>
</dbReference>
<dbReference type="Proteomes" id="UP001149079">
    <property type="component" value="Unassembled WGS sequence"/>
</dbReference>
<sequence length="283" mass="30595">MYHGKAVDKDKMLGMGVDIPDIRCIIHIGHTRTLLDYAQESGRAGRDGQPSEAIIIQPEGTTVPKFALKHTSEDDVERVHGRTHCGDAGQTEEHCDGCDPNWNAGEPEDEEMEGDEVTMVPDTPLQSQHTSATHPFTTDLVPLPQSPRGSPSPALTDDELPSCESQVRSSAQIMQVPATSDSSSPPSSPTARTQARPQGVVERKHHQSFAGPVRSTPTARTQPPTQGVNPARTPPVRTLLRRFNRSSLSGPGRGCRANWPSKGLVAFALHDTLWACLSPGRGR</sequence>
<proteinExistence type="inferred from homology"/>
<feature type="compositionally biased region" description="Low complexity" evidence="4">
    <location>
        <begin position="177"/>
        <end position="191"/>
    </location>
</feature>
<accession>A0A9W9LB38</accession>
<feature type="compositionally biased region" description="Polar residues" evidence="4">
    <location>
        <begin position="124"/>
        <end position="136"/>
    </location>
</feature>
<reference evidence="6" key="1">
    <citation type="submission" date="2022-11" db="EMBL/GenBank/DDBJ databases">
        <authorList>
            <person name="Petersen C."/>
        </authorList>
    </citation>
    <scope>NUCLEOTIDE SEQUENCE</scope>
    <source>
        <strain evidence="6">IBT 22155</strain>
    </source>
</reference>
<dbReference type="RefSeq" id="XP_056525984.1">
    <property type="nucleotide sequence ID" value="XM_056660818.1"/>
</dbReference>